<feature type="transmembrane region" description="Helical" evidence="14">
    <location>
        <begin position="90"/>
        <end position="108"/>
    </location>
</feature>
<keyword evidence="8 14" id="KW-0479">Metal-binding</keyword>
<evidence type="ECO:0000313" key="17">
    <source>
        <dbReference type="Proteomes" id="UP000001963"/>
    </source>
</evidence>
<dbReference type="KEGG" id="gbe:GbCGDNIH1_2432"/>
<dbReference type="RefSeq" id="WP_011633132.1">
    <property type="nucleotide sequence ID" value="NC_008343.2"/>
</dbReference>
<evidence type="ECO:0000256" key="10">
    <source>
        <dbReference type="ARBA" id="ARBA00023002"/>
    </source>
</evidence>
<dbReference type="GO" id="GO:0070818">
    <property type="term" value="F:protoporphyrinogen oxidase activity"/>
    <property type="evidence" value="ECO:0007669"/>
    <property type="project" value="UniProtKB-UniRule"/>
</dbReference>
<dbReference type="Pfam" id="PF03653">
    <property type="entry name" value="UPF0093"/>
    <property type="match status" value="1"/>
</dbReference>
<dbReference type="AlphaFoldDB" id="Q0BPC2"/>
<dbReference type="GeneID" id="69746615"/>
<keyword evidence="5 14" id="KW-1003">Cell membrane</keyword>
<evidence type="ECO:0000256" key="2">
    <source>
        <dbReference type="ARBA" id="ARBA00005073"/>
    </source>
</evidence>
<dbReference type="OrthoDB" id="9800824at2"/>
<evidence type="ECO:0000256" key="15">
    <source>
        <dbReference type="PIRNR" id="PIRNR004638"/>
    </source>
</evidence>
<comment type="subunit">
    <text evidence="14">Homodimer.</text>
</comment>
<feature type="transmembrane region" description="Helical" evidence="14">
    <location>
        <begin position="62"/>
        <end position="84"/>
    </location>
</feature>
<evidence type="ECO:0000256" key="6">
    <source>
        <dbReference type="ARBA" id="ARBA00022617"/>
    </source>
</evidence>
<dbReference type="NCBIfam" id="TIGR00701">
    <property type="entry name" value="protoporphyrinogen oxidase HemJ"/>
    <property type="match status" value="1"/>
</dbReference>
<dbReference type="GO" id="GO:0005886">
    <property type="term" value="C:plasma membrane"/>
    <property type="evidence" value="ECO:0007669"/>
    <property type="project" value="UniProtKB-SubCell"/>
</dbReference>
<dbReference type="GO" id="GO:0046872">
    <property type="term" value="F:metal ion binding"/>
    <property type="evidence" value="ECO:0007669"/>
    <property type="project" value="UniProtKB-UniRule"/>
</dbReference>
<evidence type="ECO:0000256" key="1">
    <source>
        <dbReference type="ARBA" id="ARBA00004651"/>
    </source>
</evidence>
<accession>Q0BPC2</accession>
<evidence type="ECO:0000256" key="11">
    <source>
        <dbReference type="ARBA" id="ARBA00023004"/>
    </source>
</evidence>
<gene>
    <name evidence="16" type="ordered locus">GbCGDNIH1_2432</name>
</gene>
<feature type="transmembrane region" description="Helical" evidence="14">
    <location>
        <begin position="12"/>
        <end position="31"/>
    </location>
</feature>
<evidence type="ECO:0000256" key="14">
    <source>
        <dbReference type="HAMAP-Rule" id="MF_02239"/>
    </source>
</evidence>
<evidence type="ECO:0000256" key="4">
    <source>
        <dbReference type="ARBA" id="ARBA00017504"/>
    </source>
</evidence>
<dbReference type="EC" id="1.3.99.-" evidence="14 15"/>
<evidence type="ECO:0000256" key="12">
    <source>
        <dbReference type="ARBA" id="ARBA00023136"/>
    </source>
</evidence>
<evidence type="ECO:0000313" key="16">
    <source>
        <dbReference type="EMBL" id="ABI63330.1"/>
    </source>
</evidence>
<dbReference type="PANTHER" id="PTHR40255">
    <property type="entry name" value="UPF0093 MEMBRANE PROTEIN SLR1790"/>
    <property type="match status" value="1"/>
</dbReference>
<evidence type="ECO:0000256" key="5">
    <source>
        <dbReference type="ARBA" id="ARBA00022475"/>
    </source>
</evidence>
<keyword evidence="12 14" id="KW-0472">Membrane</keyword>
<dbReference type="GO" id="GO:0006782">
    <property type="term" value="P:protoporphyrinogen IX biosynthetic process"/>
    <property type="evidence" value="ECO:0007669"/>
    <property type="project" value="UniProtKB-UniRule"/>
</dbReference>
<evidence type="ECO:0000256" key="13">
    <source>
        <dbReference type="ARBA" id="ARBA00048390"/>
    </source>
</evidence>
<keyword evidence="11 14" id="KW-0408">Iron</keyword>
<dbReference type="STRING" id="391165.GbCGDNIH1_2432"/>
<dbReference type="eggNOG" id="COG1981">
    <property type="taxonomic scope" value="Bacteria"/>
</dbReference>
<dbReference type="Proteomes" id="UP000001963">
    <property type="component" value="Chromosome"/>
</dbReference>
<evidence type="ECO:0000256" key="8">
    <source>
        <dbReference type="ARBA" id="ARBA00022723"/>
    </source>
</evidence>
<protein>
    <recommendedName>
        <fullName evidence="4 14">Protoporphyrinogen IX oxidase</fullName>
        <shortName evidence="14">PPO</shortName>
        <ecNumber evidence="14 15">1.3.99.-</ecNumber>
    </recommendedName>
</protein>
<evidence type="ECO:0000256" key="7">
    <source>
        <dbReference type="ARBA" id="ARBA00022692"/>
    </source>
</evidence>
<keyword evidence="17" id="KW-1185">Reference proteome</keyword>
<dbReference type="EMBL" id="CP000394">
    <property type="protein sequence ID" value="ABI63330.1"/>
    <property type="molecule type" value="Genomic_DNA"/>
</dbReference>
<comment type="similarity">
    <text evidence="3 14 15">Belongs to the HemJ family.</text>
</comment>
<comment type="cofactor">
    <cofactor evidence="14 15">
        <name>heme b</name>
        <dbReference type="ChEBI" id="CHEBI:60344"/>
    </cofactor>
    <text evidence="14 15">Binds 1 heme b (iron(II)-protoporphyrin IX) group per subunit.</text>
</comment>
<dbReference type="PANTHER" id="PTHR40255:SF1">
    <property type="entry name" value="PROTOPORPHYRINOGEN IX OXIDASE"/>
    <property type="match status" value="1"/>
</dbReference>
<dbReference type="InterPro" id="IPR005265">
    <property type="entry name" value="HemJ-like"/>
</dbReference>
<evidence type="ECO:0000256" key="9">
    <source>
        <dbReference type="ARBA" id="ARBA00022989"/>
    </source>
</evidence>
<keyword evidence="10 14" id="KW-0560">Oxidoreductase</keyword>
<organism evidence="16 17">
    <name type="scientific">Granulibacter bethesdensis (strain ATCC BAA-1260 / CGDNIH1)</name>
    <dbReference type="NCBI Taxonomy" id="391165"/>
    <lineage>
        <taxon>Bacteria</taxon>
        <taxon>Pseudomonadati</taxon>
        <taxon>Pseudomonadota</taxon>
        <taxon>Alphaproteobacteria</taxon>
        <taxon>Acetobacterales</taxon>
        <taxon>Acetobacteraceae</taxon>
        <taxon>Granulibacter</taxon>
    </lineage>
</organism>
<feature type="binding site" description="axial binding residue" evidence="14">
    <location>
        <position position="94"/>
    </location>
    <ligand>
        <name>heme</name>
        <dbReference type="ChEBI" id="CHEBI:30413"/>
    </ligand>
    <ligandPart>
        <name>Fe</name>
        <dbReference type="ChEBI" id="CHEBI:18248"/>
    </ligandPart>
</feature>
<feature type="binding site" description="axial binding residue" evidence="14">
    <location>
        <position position="17"/>
    </location>
    <ligand>
        <name>heme</name>
        <dbReference type="ChEBI" id="CHEBI:30413"/>
    </ligand>
    <ligandPart>
        <name>Fe</name>
        <dbReference type="ChEBI" id="CHEBI:18248"/>
    </ligandPart>
</feature>
<dbReference type="HOGENOM" id="CLU_125006_1_0_5"/>
<comment type="catalytic activity">
    <reaction evidence="13 14 15">
        <text>protoporphyrinogen IX + 3 A = protoporphyrin IX + 3 AH2</text>
        <dbReference type="Rhea" id="RHEA:62000"/>
        <dbReference type="ChEBI" id="CHEBI:13193"/>
        <dbReference type="ChEBI" id="CHEBI:17499"/>
        <dbReference type="ChEBI" id="CHEBI:57306"/>
        <dbReference type="ChEBI" id="CHEBI:57307"/>
    </reaction>
</comment>
<comment type="function">
    <text evidence="14 15">Catalyzes the oxidation of protoporphyrinogen IX to protoporphyrin IX.</text>
</comment>
<comment type="subcellular location">
    <subcellularLocation>
        <location evidence="1 14">Cell membrane</location>
        <topology evidence="1 14">Multi-pass membrane protein</topology>
    </subcellularLocation>
</comment>
<sequence length="150" mass="17795">MTVSFLTPFYLWIKTAHIASMIAWMAGLFYLPRLYVYHCGLKRGSEESERFKIMERRLLKQIINPAMMATWLFGILLVLTPGVIDWSRGWWHVKLLCVLLMSGFHGAMSKWRRDFLEDRNTRTHRFYRIANEVPTLLMLIIVTMVIVRPF</sequence>
<comment type="pathway">
    <text evidence="2 14 15">Porphyrin-containing compound metabolism; protoporphyrin-IX biosynthesis; protoporphyrin-IX from protoporphyrinogen-IX: step 1/1.</text>
</comment>
<keyword evidence="9 14" id="KW-1133">Transmembrane helix</keyword>
<evidence type="ECO:0000256" key="3">
    <source>
        <dbReference type="ARBA" id="ARBA00006501"/>
    </source>
</evidence>
<feature type="transmembrane region" description="Helical" evidence="14">
    <location>
        <begin position="129"/>
        <end position="147"/>
    </location>
</feature>
<keyword evidence="7 14" id="KW-0812">Transmembrane</keyword>
<reference evidence="16 17" key="1">
    <citation type="journal article" date="2007" name="J. Bacteriol.">
        <title>Genome sequence analysis of the emerging human pathogenic acetic acid bacterium Granulibacter bethesdensis.</title>
        <authorList>
            <person name="Greenberg D.E."/>
            <person name="Porcella S.F."/>
            <person name="Zelazny A.M."/>
            <person name="Virtaneva K."/>
            <person name="Sturdevant D.E."/>
            <person name="Kupko J.J.III."/>
            <person name="Barbian K.D."/>
            <person name="Babar A."/>
            <person name="Dorward D.W."/>
            <person name="Holland S.M."/>
        </authorList>
    </citation>
    <scope>NUCLEOTIDE SEQUENCE [LARGE SCALE GENOMIC DNA]</scope>
    <source>
        <strain evidence="17">ATCC BAA-1260 / CGDNIH1</strain>
    </source>
</reference>
<proteinExistence type="inferred from homology"/>
<dbReference type="PIRSF" id="PIRSF004638">
    <property type="entry name" value="UCP004638"/>
    <property type="match status" value="1"/>
</dbReference>
<dbReference type="HAMAP" id="MF_02239">
    <property type="entry name" value="HemJ"/>
    <property type="match status" value="1"/>
</dbReference>
<keyword evidence="6 14" id="KW-0349">Heme</keyword>
<name>Q0BPC2_GRABC</name>
<dbReference type="UniPathway" id="UPA00251">
    <property type="reaction ID" value="UER00324"/>
</dbReference>